<accession>Q707W6</accession>
<dbReference type="PhylomeDB" id="Q707W6"/>
<dbReference type="AlphaFoldDB" id="Q707W6"/>
<gene>
    <name evidence="1" type="primary">gcr2B</name>
</gene>
<sequence>MDEFNLDLFIICAFQMIIGAHTNSPYNLLPDNSPTSIHSNFTNITTPLFSGDNNGGNNGKFEDLYLRTVFNKIYNLLTNTSPSSNLSKVFFSIAGNNAESDYPGILYRRFLTVRRKLQDNYADSKFSQFFTQAGELKDYSTLSKNKVWTAMQNYIMTVYDPTTDKLLPPKSWTTNNSPRRQSSNQSFANLNQLYTGSLYHNNNSISNINRELGNYTLHMNNNKSLNGYYTQPTSPTPNDFSINFSIPPNNIPNNTTTEEFESAMADILQFPVNSPNDTKIKRASSLIRFVSAGNVPLGVEEMHKNTFEEMKNHYNKQVAESDKRIHSLTKELEQQRQETMWLRKLLLEAMGDIRSTLNDMRRQ</sequence>
<reference evidence="1" key="1">
    <citation type="journal article" date="2004" name="Proc. Natl. Acad. Sci. U.S.A.">
        <title>Evolution of the MAT locus and its Ho endonuclease in yeast species.</title>
        <authorList>
            <person name="Butler G."/>
            <person name="Kenny C."/>
            <person name="Fagan A."/>
            <person name="Kurischko C."/>
            <person name="Gaillardin C."/>
            <person name="Wolfe K.H."/>
        </authorList>
    </citation>
    <scope>NUCLEOTIDE SEQUENCE</scope>
    <source>
        <strain evidence="1">CBS 2170</strain>
    </source>
</reference>
<protein>
    <submittedName>
        <fullName evidence="1">Putative Gcr2 protein</fullName>
    </submittedName>
</protein>
<evidence type="ECO:0000313" key="1">
    <source>
        <dbReference type="EMBL" id="CAE84439.1"/>
    </source>
</evidence>
<organism evidence="1">
    <name type="scientific">Nakaseomyces delphensis</name>
    <name type="common">Yeast</name>
    <name type="synonym">Kluyveromyces delphensis</name>
    <dbReference type="NCBI Taxonomy" id="51657"/>
    <lineage>
        <taxon>Eukaryota</taxon>
        <taxon>Fungi</taxon>
        <taxon>Dikarya</taxon>
        <taxon>Ascomycota</taxon>
        <taxon>Saccharomycotina</taxon>
        <taxon>Saccharomycetes</taxon>
        <taxon>Saccharomycetales</taxon>
        <taxon>Saccharomycetaceae</taxon>
        <taxon>Nakaseomyces</taxon>
    </lineage>
</organism>
<name>Q707W6_NAKDE</name>
<dbReference type="EMBL" id="AJ617311">
    <property type="protein sequence ID" value="CAE84439.1"/>
    <property type="molecule type" value="Genomic_DNA"/>
</dbReference>
<proteinExistence type="predicted"/>